<dbReference type="GO" id="GO:0003677">
    <property type="term" value="F:DNA binding"/>
    <property type="evidence" value="ECO:0007669"/>
    <property type="project" value="UniProtKB-KW"/>
</dbReference>
<dbReference type="InterPro" id="IPR011006">
    <property type="entry name" value="CheY-like_superfamily"/>
</dbReference>
<dbReference type="GO" id="GO:0006355">
    <property type="term" value="P:regulation of DNA-templated transcription"/>
    <property type="evidence" value="ECO:0007669"/>
    <property type="project" value="InterPro"/>
</dbReference>
<dbReference type="PANTHER" id="PTHR43214:SF24">
    <property type="entry name" value="TRANSCRIPTIONAL REGULATORY PROTEIN NARL-RELATED"/>
    <property type="match status" value="1"/>
</dbReference>
<feature type="region of interest" description="Disordered" evidence="4">
    <location>
        <begin position="200"/>
        <end position="219"/>
    </location>
</feature>
<keyword evidence="2 6" id="KW-0238">DNA-binding</keyword>
<protein>
    <submittedName>
        <fullName evidence="6">DNA-binding NarL/FixJ family response regulator</fullName>
    </submittedName>
</protein>
<sequence length="219" mass="23015">MSDDRTGPARPSPIDVLIAHPEPAGRASLHDILRTQPHVRVVAAGGEVGETAAVAERLRPAVILLDDRVTTPDGIGALACRSRVILLTGATGSYDVATLLRMPARGYLVYGNFEPADLLSAVDAVARGLAWMSPVVAAAAVAELRASATRACPSAEPAAHPLARRERQVLDPLTAVLSNAAAAAKLRPAGETVRNHLRRGLAKLGGRDRATAESRRDQR</sequence>
<evidence type="ECO:0000259" key="5">
    <source>
        <dbReference type="SMART" id="SM00421"/>
    </source>
</evidence>
<keyword evidence="1" id="KW-0805">Transcription regulation</keyword>
<keyword evidence="7" id="KW-1185">Reference proteome</keyword>
<dbReference type="SUPFAM" id="SSF52172">
    <property type="entry name" value="CheY-like"/>
    <property type="match status" value="1"/>
</dbReference>
<evidence type="ECO:0000313" key="6">
    <source>
        <dbReference type="EMBL" id="MBB4693280.1"/>
    </source>
</evidence>
<dbReference type="InterPro" id="IPR039420">
    <property type="entry name" value="WalR-like"/>
</dbReference>
<organism evidence="6 7">
    <name type="scientific">Paractinoplanes abujensis</name>
    <dbReference type="NCBI Taxonomy" id="882441"/>
    <lineage>
        <taxon>Bacteria</taxon>
        <taxon>Bacillati</taxon>
        <taxon>Actinomycetota</taxon>
        <taxon>Actinomycetes</taxon>
        <taxon>Micromonosporales</taxon>
        <taxon>Micromonosporaceae</taxon>
        <taxon>Paractinoplanes</taxon>
    </lineage>
</organism>
<feature type="compositionally biased region" description="Basic and acidic residues" evidence="4">
    <location>
        <begin position="205"/>
        <end position="219"/>
    </location>
</feature>
<name>A0A7W7G2L3_9ACTN</name>
<dbReference type="Gene3D" id="3.40.50.2300">
    <property type="match status" value="1"/>
</dbReference>
<keyword evidence="3" id="KW-0804">Transcription</keyword>
<dbReference type="SMART" id="SM00421">
    <property type="entry name" value="HTH_LUXR"/>
    <property type="match status" value="1"/>
</dbReference>
<feature type="domain" description="HTH luxR-type" evidence="5">
    <location>
        <begin position="159"/>
        <end position="216"/>
    </location>
</feature>
<accession>A0A7W7G2L3</accession>
<evidence type="ECO:0000256" key="1">
    <source>
        <dbReference type="ARBA" id="ARBA00023015"/>
    </source>
</evidence>
<evidence type="ECO:0000256" key="4">
    <source>
        <dbReference type="SAM" id="MobiDB-lite"/>
    </source>
</evidence>
<evidence type="ECO:0000313" key="7">
    <source>
        <dbReference type="Proteomes" id="UP000542742"/>
    </source>
</evidence>
<evidence type="ECO:0000256" key="2">
    <source>
        <dbReference type="ARBA" id="ARBA00023125"/>
    </source>
</evidence>
<dbReference type="RefSeq" id="WP_184951915.1">
    <property type="nucleotide sequence ID" value="NZ_BOMC01000080.1"/>
</dbReference>
<dbReference type="InterPro" id="IPR000792">
    <property type="entry name" value="Tscrpt_reg_LuxR_C"/>
</dbReference>
<dbReference type="InterPro" id="IPR016032">
    <property type="entry name" value="Sig_transdc_resp-reg_C-effctor"/>
</dbReference>
<dbReference type="EMBL" id="JACHMF010000001">
    <property type="protein sequence ID" value="MBB4693280.1"/>
    <property type="molecule type" value="Genomic_DNA"/>
</dbReference>
<dbReference type="AlphaFoldDB" id="A0A7W7G2L3"/>
<proteinExistence type="predicted"/>
<gene>
    <name evidence="6" type="ORF">BKA14_003428</name>
</gene>
<dbReference type="SUPFAM" id="SSF46894">
    <property type="entry name" value="C-terminal effector domain of the bipartite response regulators"/>
    <property type="match status" value="1"/>
</dbReference>
<dbReference type="Proteomes" id="UP000542742">
    <property type="component" value="Unassembled WGS sequence"/>
</dbReference>
<comment type="caution">
    <text evidence="6">The sequence shown here is derived from an EMBL/GenBank/DDBJ whole genome shotgun (WGS) entry which is preliminary data.</text>
</comment>
<dbReference type="PANTHER" id="PTHR43214">
    <property type="entry name" value="TWO-COMPONENT RESPONSE REGULATOR"/>
    <property type="match status" value="1"/>
</dbReference>
<evidence type="ECO:0000256" key="3">
    <source>
        <dbReference type="ARBA" id="ARBA00023163"/>
    </source>
</evidence>
<dbReference type="Pfam" id="PF00196">
    <property type="entry name" value="GerE"/>
    <property type="match status" value="1"/>
</dbReference>
<reference evidence="6 7" key="1">
    <citation type="submission" date="2020-08" db="EMBL/GenBank/DDBJ databases">
        <title>Sequencing the genomes of 1000 actinobacteria strains.</title>
        <authorList>
            <person name="Klenk H.-P."/>
        </authorList>
    </citation>
    <scope>NUCLEOTIDE SEQUENCE [LARGE SCALE GENOMIC DNA]</scope>
    <source>
        <strain evidence="6 7">DSM 45518</strain>
    </source>
</reference>